<name>A0A3P7FJZ0_TOXCA</name>
<dbReference type="EMBL" id="UYWY01004385">
    <property type="protein sequence ID" value="VDM29149.1"/>
    <property type="molecule type" value="Genomic_DNA"/>
</dbReference>
<dbReference type="AlphaFoldDB" id="A0A3P7FJZ0"/>
<gene>
    <name evidence="1" type="ORF">TCNE_LOCUS3432</name>
</gene>
<sequence>MLIYLYRQGIMQRGESLIPKREFHCGFLDSFENAMIRNLMRLLSLSRWPIYTEIRNRSKIRRQPQWKKTTIIDLTRVCCMISYVFLILSRKKKCSFALTFIVALVQARF</sequence>
<organism evidence="1">
    <name type="scientific">Toxocara canis</name>
    <name type="common">Canine roundworm</name>
    <dbReference type="NCBI Taxonomy" id="6265"/>
    <lineage>
        <taxon>Eukaryota</taxon>
        <taxon>Metazoa</taxon>
        <taxon>Ecdysozoa</taxon>
        <taxon>Nematoda</taxon>
        <taxon>Chromadorea</taxon>
        <taxon>Rhabditida</taxon>
        <taxon>Spirurina</taxon>
        <taxon>Ascaridomorpha</taxon>
        <taxon>Ascaridoidea</taxon>
        <taxon>Toxocaridae</taxon>
        <taxon>Toxocara</taxon>
    </lineage>
</organism>
<protein>
    <submittedName>
        <fullName evidence="1">Uncharacterized protein</fullName>
    </submittedName>
</protein>
<reference evidence="1" key="1">
    <citation type="submission" date="2018-11" db="EMBL/GenBank/DDBJ databases">
        <authorList>
            <consortium name="Pathogen Informatics"/>
        </authorList>
    </citation>
    <scope>NUCLEOTIDE SEQUENCE [LARGE SCALE GENOMIC DNA]</scope>
</reference>
<accession>A0A3P7FJZ0</accession>
<proteinExistence type="predicted"/>
<evidence type="ECO:0000313" key="1">
    <source>
        <dbReference type="EMBL" id="VDM29149.1"/>
    </source>
</evidence>